<evidence type="ECO:0000256" key="15">
    <source>
        <dbReference type="ARBA" id="ARBA00023163"/>
    </source>
</evidence>
<dbReference type="GO" id="GO:0005667">
    <property type="term" value="C:transcription regulator complex"/>
    <property type="evidence" value="ECO:0007669"/>
    <property type="project" value="TreeGrafter"/>
</dbReference>
<evidence type="ECO:0000256" key="9">
    <source>
        <dbReference type="ARBA" id="ARBA00022765"/>
    </source>
</evidence>
<dbReference type="FunFam" id="2.60.40.340:FF:000002">
    <property type="entry name" value="Nuclear factor of activated T-cells 5, tonicity-responsive"/>
    <property type="match status" value="1"/>
</dbReference>
<feature type="region of interest" description="Disordered" evidence="22">
    <location>
        <begin position="1403"/>
        <end position="1432"/>
    </location>
</feature>
<dbReference type="FunFam" id="2.60.40.10:FF:000174">
    <property type="entry name" value="Nuclear factor of activated T-cells 5, tonicity-responsive"/>
    <property type="match status" value="1"/>
</dbReference>
<evidence type="ECO:0000256" key="3">
    <source>
        <dbReference type="ARBA" id="ARBA00004496"/>
    </source>
</evidence>
<feature type="region of interest" description="Disordered" evidence="22">
    <location>
        <begin position="117"/>
        <end position="138"/>
    </location>
</feature>
<dbReference type="InterPro" id="IPR011539">
    <property type="entry name" value="RHD_DNA_bind_dom"/>
</dbReference>
<dbReference type="InterPro" id="IPR037059">
    <property type="entry name" value="RHD_DNA_bind_dom_sf"/>
</dbReference>
<evidence type="ECO:0000259" key="23">
    <source>
        <dbReference type="PROSITE" id="PS50254"/>
    </source>
</evidence>
<dbReference type="InterPro" id="IPR013783">
    <property type="entry name" value="Ig-like_fold"/>
</dbReference>
<dbReference type="GO" id="GO:0005694">
    <property type="term" value="C:chromosome"/>
    <property type="evidence" value="ECO:0007669"/>
    <property type="project" value="UniProtKB-SubCell"/>
</dbReference>
<dbReference type="GO" id="GO:0005634">
    <property type="term" value="C:nucleus"/>
    <property type="evidence" value="ECO:0007669"/>
    <property type="project" value="UniProtKB-SubCell"/>
</dbReference>
<feature type="region of interest" description="Disordered" evidence="22">
    <location>
        <begin position="1"/>
        <end position="41"/>
    </location>
</feature>
<dbReference type="Gene3D" id="2.60.40.10">
    <property type="entry name" value="Immunoglobulins"/>
    <property type="match status" value="1"/>
</dbReference>
<feature type="compositionally biased region" description="Low complexity" evidence="22">
    <location>
        <begin position="461"/>
        <end position="473"/>
    </location>
</feature>
<evidence type="ECO:0000313" key="24">
    <source>
        <dbReference type="EMBL" id="JAV20282.1"/>
    </source>
</evidence>
<evidence type="ECO:0000256" key="10">
    <source>
        <dbReference type="ARBA" id="ARBA00022843"/>
    </source>
</evidence>
<evidence type="ECO:0000256" key="1">
    <source>
        <dbReference type="ARBA" id="ARBA00004123"/>
    </source>
</evidence>
<dbReference type="SUPFAM" id="SSF81296">
    <property type="entry name" value="E set domains"/>
    <property type="match status" value="1"/>
</dbReference>
<accession>A0A1Q3EYB0</accession>
<dbReference type="GO" id="GO:0045944">
    <property type="term" value="P:positive regulation of transcription by RNA polymerase II"/>
    <property type="evidence" value="ECO:0007669"/>
    <property type="project" value="UniProtKB-ARBA"/>
</dbReference>
<feature type="compositionally biased region" description="Low complexity" evidence="22">
    <location>
        <begin position="273"/>
        <end position="287"/>
    </location>
</feature>
<dbReference type="InterPro" id="IPR002909">
    <property type="entry name" value="IPT_dom"/>
</dbReference>
<comment type="subunit">
    <text evidence="18">Homodimer when bound to DNA, completely encircles its DNA target. Interacts with CIDEC; this interaction is direct and retains NFAT5 in the cytoplasm. Does not bind with Fos and Jun transcription factors. Interacts with DDX5 and DDX17; this interaction leads to DDX5/DDX17 recruitment to LNC2 and S100A4 promoters and NFAT5-mediated DDX5/DDX17-enhanced transactivation.</text>
</comment>
<dbReference type="GO" id="GO:0048468">
    <property type="term" value="P:cell development"/>
    <property type="evidence" value="ECO:0007669"/>
    <property type="project" value="UniProtKB-ARBA"/>
</dbReference>
<dbReference type="PANTHER" id="PTHR12533">
    <property type="entry name" value="NFAT"/>
    <property type="match status" value="1"/>
</dbReference>
<feature type="compositionally biased region" description="Gly residues" evidence="22">
    <location>
        <begin position="1"/>
        <end position="10"/>
    </location>
</feature>
<feature type="region of interest" description="Disordered" evidence="22">
    <location>
        <begin position="245"/>
        <end position="332"/>
    </location>
</feature>
<keyword evidence="11" id="KW-0007">Acetylation</keyword>
<feature type="region of interest" description="Disordered" evidence="22">
    <location>
        <begin position="196"/>
        <end position="218"/>
    </location>
</feature>
<dbReference type="InterPro" id="IPR008967">
    <property type="entry name" value="p53-like_TF_DNA-bd_sf"/>
</dbReference>
<keyword evidence="16" id="KW-0539">Nucleus</keyword>
<feature type="domain" description="RHD" evidence="23">
    <location>
        <begin position="495"/>
        <end position="667"/>
    </location>
</feature>
<evidence type="ECO:0000256" key="16">
    <source>
        <dbReference type="ARBA" id="ARBA00023242"/>
    </source>
</evidence>
<evidence type="ECO:0000256" key="11">
    <source>
        <dbReference type="ARBA" id="ARBA00022990"/>
    </source>
</evidence>
<evidence type="ECO:0000256" key="21">
    <source>
        <dbReference type="SAM" id="Coils"/>
    </source>
</evidence>
<feature type="region of interest" description="Disordered" evidence="22">
    <location>
        <begin position="920"/>
        <end position="957"/>
    </location>
</feature>
<keyword evidence="10" id="KW-0832">Ubl conjugation</keyword>
<keyword evidence="5" id="KW-0963">Cytoplasm</keyword>
<dbReference type="Pfam" id="PF16179">
    <property type="entry name" value="RHD_dimer"/>
    <property type="match status" value="1"/>
</dbReference>
<feature type="compositionally biased region" description="Low complexity" evidence="22">
    <location>
        <begin position="306"/>
        <end position="326"/>
    </location>
</feature>
<dbReference type="PANTHER" id="PTHR12533:SF7">
    <property type="entry name" value="NFAT NUCLEAR FACTOR, ISOFORM B"/>
    <property type="match status" value="1"/>
</dbReference>
<keyword evidence="21" id="KW-0175">Coiled coil</keyword>
<evidence type="ECO:0000256" key="20">
    <source>
        <dbReference type="ARBA" id="ARBA00080722"/>
    </source>
</evidence>
<keyword evidence="14" id="KW-0010">Activator</keyword>
<evidence type="ECO:0000256" key="7">
    <source>
        <dbReference type="ARBA" id="ARBA00022553"/>
    </source>
</evidence>
<dbReference type="InterPro" id="IPR014756">
    <property type="entry name" value="Ig_E-set"/>
</dbReference>
<evidence type="ECO:0000256" key="17">
    <source>
        <dbReference type="ARBA" id="ARBA00055141"/>
    </source>
</evidence>
<comment type="function">
    <text evidence="17">Transcription factor involved, among others, in the transcriptional regulation of osmoprotective and inflammatory genes. Binds the DNA consensus sequence 5'-[ACT][AG]TGGAAA[CAT]A[TA][ATC][CA][ATG][GT][GAC][CG][CT]-3'. Mediates the transcriptional response to hypertonicity. Positively regulates the transcription of LCN2 and S100A4 genes; optimal transactivation of these genes requires the presence of DDX5/DDX17. Also involved in the DNA damage response by preventing formation of R-loops; R-loops are composed of a DNA:RNA hybrid and the associated non-template single-stranded DNA.</text>
</comment>
<feature type="compositionally biased region" description="Polar residues" evidence="22">
    <location>
        <begin position="441"/>
        <end position="450"/>
    </location>
</feature>
<feature type="compositionally biased region" description="Low complexity" evidence="22">
    <location>
        <begin position="415"/>
        <end position="435"/>
    </location>
</feature>
<dbReference type="SMART" id="SM00429">
    <property type="entry name" value="IPT"/>
    <property type="match status" value="1"/>
</dbReference>
<dbReference type="GO" id="GO:0005737">
    <property type="term" value="C:cytoplasm"/>
    <property type="evidence" value="ECO:0007669"/>
    <property type="project" value="UniProtKB-SubCell"/>
</dbReference>
<dbReference type="InterPro" id="IPR008366">
    <property type="entry name" value="NFAT"/>
</dbReference>
<name>A0A1Q3EYB0_CULTA</name>
<reference evidence="24" key="1">
    <citation type="submission" date="2017-01" db="EMBL/GenBank/DDBJ databases">
        <title>A deep insight into the sialotranscriptome of adult male and female Cluex tarsalis mosquitoes.</title>
        <authorList>
            <person name="Ribeiro J.M."/>
            <person name="Moreira F."/>
            <person name="Bernard K.A."/>
            <person name="Calvo E."/>
        </authorList>
    </citation>
    <scope>NUCLEOTIDE SEQUENCE</scope>
    <source>
        <strain evidence="24">Kern County</strain>
        <tissue evidence="24">Salivary glands</tissue>
    </source>
</reference>
<evidence type="ECO:0000256" key="6">
    <source>
        <dbReference type="ARBA" id="ARBA00022499"/>
    </source>
</evidence>
<evidence type="ECO:0000256" key="4">
    <source>
        <dbReference type="ARBA" id="ARBA00022454"/>
    </source>
</evidence>
<keyword evidence="8" id="KW-0227">DNA damage</keyword>
<dbReference type="Pfam" id="PF00554">
    <property type="entry name" value="RHD_DNA_bind"/>
    <property type="match status" value="1"/>
</dbReference>
<dbReference type="GO" id="GO:0000981">
    <property type="term" value="F:DNA-binding transcription factor activity, RNA polymerase II-specific"/>
    <property type="evidence" value="ECO:0007669"/>
    <property type="project" value="TreeGrafter"/>
</dbReference>
<evidence type="ECO:0000256" key="12">
    <source>
        <dbReference type="ARBA" id="ARBA00023015"/>
    </source>
</evidence>
<proteinExistence type="predicted"/>
<evidence type="ECO:0000256" key="14">
    <source>
        <dbReference type="ARBA" id="ARBA00023159"/>
    </source>
</evidence>
<dbReference type="GO" id="GO:0010467">
    <property type="term" value="P:gene expression"/>
    <property type="evidence" value="ECO:0007669"/>
    <property type="project" value="UniProtKB-ARBA"/>
</dbReference>
<evidence type="ECO:0000256" key="8">
    <source>
        <dbReference type="ARBA" id="ARBA00022763"/>
    </source>
</evidence>
<organism evidence="24">
    <name type="scientific">Culex tarsalis</name>
    <name type="common">Encephalitis mosquito</name>
    <dbReference type="NCBI Taxonomy" id="7177"/>
    <lineage>
        <taxon>Eukaryota</taxon>
        <taxon>Metazoa</taxon>
        <taxon>Ecdysozoa</taxon>
        <taxon>Arthropoda</taxon>
        <taxon>Hexapoda</taxon>
        <taxon>Insecta</taxon>
        <taxon>Pterygota</taxon>
        <taxon>Neoptera</taxon>
        <taxon>Endopterygota</taxon>
        <taxon>Diptera</taxon>
        <taxon>Nematocera</taxon>
        <taxon>Culicoidea</taxon>
        <taxon>Culicidae</taxon>
        <taxon>Culicinae</taxon>
        <taxon>Culicini</taxon>
        <taxon>Culex</taxon>
        <taxon>Culex</taxon>
    </lineage>
</organism>
<dbReference type="InterPro" id="IPR032397">
    <property type="entry name" value="RHD_dimer"/>
</dbReference>
<sequence>MNRARVGGGRQPTTTTTTTSSMQDPDGCNGSNEQNSRKLRSAGKNWLLQSAQWSRSYDSVINYWNTSRTTAPAGAYGTRSTATATVSSAPMGYPPGAVDQSAGGQYAADRFSERLTGTGQSPEGLNVKHGVSPSASKLHRKVLRVPAKRIPGKVLHHHHHPGKLASVASKLTAAKQRLQQQQQQQAQQLQQFNLQQRPPVGPASSSLSSSTSANVNNCDNSNDSGLGFDRSLDSAAAAALGAAQFHNGTNPHHTSSGRPIQHSSNPDDDGVDSESGCSTTSSSNGNSAPPTRRIRGGGKPAAMLGSSRRTTSRSSVASSRSSSTTSNKSLKRTHLELEDSAACSGALFALTNAGKLTPKLGSKAIPPKPMARTVVAPKKIIIPVHRATATTTTTPAGKSTIVIASATAAANSTSLSLQAPSSSSPQSSPQKTPAATAPTKLMSSSASRTLNRLPGKRPPMLAGSLAGSGASNGASGGGPFSNSGVVTLQSQLGCSSRDGKIQLQILTQPEQQHRARYQTEGSRGAVKDRSGNGFPVVRLVGHNKPAVLQVFIGTDVGRVAPHMFYQACKVSGKNSTPCVERKLEGTMVIEVDMKPDGDMTVTCDCVGILKERNVDVEHRFPDQSGPRAKKKSTRCRMVFRAAITHDDGSVETLQVCSQQIVCTQPPGVPEICKKSLVSCPAEGGLELFVVGKNFLKDTKVVFQRRKAPLGGAASAGGISVMPWEQTVIPDKEYLQQTHLICTVPPYISQDICEPVVVQIFIVSAGKKSETHNFTYTPKGHHTALTASTTTAALSSPGGAAGSFFGTAAVGLGGEVGGESATSSSSCPSALAAGVGGGNTGPASFNSLNSSFSSNQSEDVSASNEAAAAKKSLFLWGSQLAAAAAQETLDTGMMPPPVNVLPLGGGTTSRRPSLLVEQLSNMSSPPNFKAELVDESSRSPNNEDSLERFPDSTDNSIDNSHILYRRRSVRQPSMDMMDDSSSMSMLINENSAMDCGSGTGGPMMGFRSGLSTLMETNEVSNAATSPSACELKVMNLCIKQEQQMSASTRNQIEQMIATTSNLGNLNEINQIKAQLNVEGMLNAAVSPGGSLEKRTLESTLSGVMGSQQPPSGMLELSSVVSLTSNASHSPTSTVMLHNDVSGGTNTNHSPLSQDVMLNSQSTITVPSPGNLVMSSPGSSSEVSPHPHASISPDIILNPTISPTSMMCTPSNATVAATAAAAVAAAAAATDGASLLSNQVFNNMAAVAANMIENQPQETTQAVQEIILNAAAEILTSQEPSVTTQSTINALISMNAQEMMTTSCQPQTQAIMSQQTLMSQCQPTAMMAESMANALQQQQQQQIVHNMLTESLHQQQQQQQQQQQATESLMLNLAAAAVAASHQQQQQQQSVPEQMEIGNPIMSSTVTSTQQHQPPQQPMDTSPTQQQQQQVQQQQQQQAPTQMVVETTGGVQEQQQVAAVTAAAAVGANASIPQELTIMSDNDLISYINPNAFDAV</sequence>
<evidence type="ECO:0000256" key="18">
    <source>
        <dbReference type="ARBA" id="ARBA00065799"/>
    </source>
</evidence>
<dbReference type="GO" id="GO:0000978">
    <property type="term" value="F:RNA polymerase II cis-regulatory region sequence-specific DNA binding"/>
    <property type="evidence" value="ECO:0007669"/>
    <property type="project" value="TreeGrafter"/>
</dbReference>
<feature type="coiled-coil region" evidence="21">
    <location>
        <begin position="164"/>
        <end position="195"/>
    </location>
</feature>
<dbReference type="SUPFAM" id="SSF49417">
    <property type="entry name" value="p53-like transcription factors"/>
    <property type="match status" value="1"/>
</dbReference>
<dbReference type="EMBL" id="GFDL01014763">
    <property type="protein sequence ID" value="JAV20282.1"/>
    <property type="molecule type" value="Transcribed_RNA"/>
</dbReference>
<keyword evidence="4" id="KW-0158">Chromosome</keyword>
<evidence type="ECO:0000256" key="5">
    <source>
        <dbReference type="ARBA" id="ARBA00022490"/>
    </source>
</evidence>
<feature type="region of interest" description="Disordered" evidence="22">
    <location>
        <begin position="415"/>
        <end position="476"/>
    </location>
</feature>
<dbReference type="Gene3D" id="2.60.40.340">
    <property type="entry name" value="Rel homology domain (RHD), DNA-binding domain"/>
    <property type="match status" value="1"/>
</dbReference>
<keyword evidence="7" id="KW-0597">Phosphoprotein</keyword>
<dbReference type="GO" id="GO:0048731">
    <property type="term" value="P:system development"/>
    <property type="evidence" value="ECO:0007669"/>
    <property type="project" value="UniProtKB-ARBA"/>
</dbReference>
<keyword evidence="12" id="KW-0805">Transcription regulation</keyword>
<keyword evidence="13" id="KW-0238">DNA-binding</keyword>
<evidence type="ECO:0000256" key="2">
    <source>
        <dbReference type="ARBA" id="ARBA00004286"/>
    </source>
</evidence>
<dbReference type="PROSITE" id="PS50254">
    <property type="entry name" value="REL_2"/>
    <property type="match status" value="1"/>
</dbReference>
<feature type="compositionally biased region" description="Polar residues" evidence="22">
    <location>
        <begin position="246"/>
        <end position="264"/>
    </location>
</feature>
<keyword evidence="9" id="KW-0013">ADP-ribosylation</keyword>
<comment type="subcellular location">
    <subcellularLocation>
        <location evidence="2">Chromosome</location>
    </subcellularLocation>
    <subcellularLocation>
        <location evidence="3">Cytoplasm</location>
    </subcellularLocation>
    <subcellularLocation>
        <location evidence="1">Nucleus</location>
    </subcellularLocation>
</comment>
<dbReference type="GO" id="GO:0006974">
    <property type="term" value="P:DNA damage response"/>
    <property type="evidence" value="ECO:0007669"/>
    <property type="project" value="UniProtKB-KW"/>
</dbReference>
<evidence type="ECO:0000256" key="13">
    <source>
        <dbReference type="ARBA" id="ARBA00023125"/>
    </source>
</evidence>
<keyword evidence="6" id="KW-1017">Isopeptide bond</keyword>
<dbReference type="GO" id="GO:1902531">
    <property type="term" value="P:regulation of intracellular signal transduction"/>
    <property type="evidence" value="ECO:0007669"/>
    <property type="project" value="UniProtKB-ARBA"/>
</dbReference>
<evidence type="ECO:0000256" key="22">
    <source>
        <dbReference type="SAM" id="MobiDB-lite"/>
    </source>
</evidence>
<keyword evidence="15" id="KW-0804">Transcription</keyword>
<protein>
    <recommendedName>
        <fullName evidence="19">Nuclear factor of activated T-cells 5</fullName>
    </recommendedName>
    <alternativeName>
        <fullName evidence="20">T-cell transcription factor NFAT5</fullName>
    </alternativeName>
</protein>
<evidence type="ECO:0000256" key="19">
    <source>
        <dbReference type="ARBA" id="ARBA00072227"/>
    </source>
</evidence>